<reference evidence="9" key="1">
    <citation type="journal article" date="2014" name="Nat. Commun.">
        <title>The emerging biofuel crop Camelina sativa retains a highly undifferentiated hexaploid genome structure.</title>
        <authorList>
            <person name="Kagale S."/>
            <person name="Koh C."/>
            <person name="Nixon J."/>
            <person name="Bollina V."/>
            <person name="Clarke W.E."/>
            <person name="Tuteja R."/>
            <person name="Spillane C."/>
            <person name="Robinson S.J."/>
            <person name="Links M.G."/>
            <person name="Clarke C."/>
            <person name="Higgins E.E."/>
            <person name="Huebert T."/>
            <person name="Sharpe A.G."/>
            <person name="Parkin I.A."/>
        </authorList>
    </citation>
    <scope>NUCLEOTIDE SEQUENCE [LARGE SCALE GENOMIC DNA]</scope>
    <source>
        <strain evidence="9">cv. DH55</strain>
    </source>
</reference>
<dbReference type="PANTHER" id="PTHR31602:SF64">
    <property type="entry name" value="GROWTH-REGULATING FACTOR 1"/>
    <property type="match status" value="1"/>
</dbReference>
<dbReference type="PROSITE" id="PS51667">
    <property type="entry name" value="WRC"/>
    <property type="match status" value="1"/>
</dbReference>
<feature type="compositionally biased region" description="Basic and acidic residues" evidence="6">
    <location>
        <begin position="30"/>
        <end position="43"/>
    </location>
</feature>
<feature type="region of interest" description="Disordered" evidence="6">
    <location>
        <begin position="228"/>
        <end position="254"/>
    </location>
</feature>
<feature type="compositionally biased region" description="Low complexity" evidence="6">
    <location>
        <begin position="48"/>
        <end position="60"/>
    </location>
</feature>
<name>A0ABM0T151_CAMSA</name>
<evidence type="ECO:0000256" key="6">
    <source>
        <dbReference type="SAM" id="MobiDB-lite"/>
    </source>
</evidence>
<dbReference type="InterPro" id="IPR014978">
    <property type="entry name" value="Gln-Leu-Gln_QLQ"/>
</dbReference>
<sequence>MDLGVRVSSHETGSSPGQTELGSGFINNNKQERSGFDGEDCWRSSKLSRTSTDDGFSSSTSTAAKTLSFHQGIPLLRSTTIDPRRGQEHMLSFSSASDKSDVSPYLQYCRNSGYGLGGMMNTSSMHGNLLTGVKGPFSLTQWAELEQQALIYKYITANVPVPSSLLLSLKKSFFPYGSLPPNSFGWGSFHLGFSGGNMDPEPGRCRRTDGKKWRCSRDAVPDQKYCERHINRGRHRSRKPVEGQNGHNTNAAAASAAASTAAAVSKAAGTSGVAMRGLDNNNNSLAAAVRTHHHANNNQSTDSLATRVQNSRAASVFPTAMNLQPKDPHPKQTNNNPFEFGLISSDSLLNPSHKQASYGNSSKGFGSYLDFSNQAKHSGNHNNDDSWPEELKSDWTQLSMSIPMAPSSPVQDKLPLSPLKLSREFDLGLGVNTEFLEPGKKANNWIPISWGNNNSMGGPLGERWIDKPGLKEAVLDGWGSDDISVERSILIKDLQEKIDETYGDDQASSETLLNLKWQLCETYREEEAYWYQKNREIWLAYGDKNTKFFHASTKQRRARNKNTGILNQLGVWVDTEQGIEKVAVEYFSNIFSSSNVSDPTVAIKDVPTLVTPAMNEHLTK</sequence>
<evidence type="ECO:0000256" key="4">
    <source>
        <dbReference type="PROSITE-ProRule" id="PRU01002"/>
    </source>
</evidence>
<evidence type="ECO:0000256" key="2">
    <source>
        <dbReference type="ARBA" id="ARBA00008122"/>
    </source>
</evidence>
<dbReference type="InterPro" id="IPR014977">
    <property type="entry name" value="WRC_dom"/>
</dbReference>
<feature type="short sequence motif" description="Bipartite nuclear localization signal" evidence="4">
    <location>
        <begin position="232"/>
        <end position="239"/>
    </location>
</feature>
<feature type="compositionally biased region" description="Polar residues" evidence="6">
    <location>
        <begin position="10"/>
        <end position="29"/>
    </location>
</feature>
<evidence type="ECO:0000256" key="5">
    <source>
        <dbReference type="RuleBase" id="RU367127"/>
    </source>
</evidence>
<dbReference type="RefSeq" id="XP_010419272.1">
    <property type="nucleotide sequence ID" value="XM_010420970.1"/>
</dbReference>
<dbReference type="Proteomes" id="UP000694864">
    <property type="component" value="Chromosome 7"/>
</dbReference>
<keyword evidence="3 4" id="KW-0539">Nucleus</keyword>
<accession>A0ABM0T151</accession>
<evidence type="ECO:0000313" key="10">
    <source>
        <dbReference type="RefSeq" id="XP_010419272.1"/>
    </source>
</evidence>
<evidence type="ECO:0000313" key="9">
    <source>
        <dbReference type="Proteomes" id="UP000694864"/>
    </source>
</evidence>
<evidence type="ECO:0000256" key="1">
    <source>
        <dbReference type="ARBA" id="ARBA00004123"/>
    </source>
</evidence>
<reference evidence="10" key="2">
    <citation type="submission" date="2025-08" db="UniProtKB">
        <authorList>
            <consortium name="RefSeq"/>
        </authorList>
    </citation>
    <scope>IDENTIFICATION</scope>
    <source>
        <tissue evidence="10">Leaf</tissue>
    </source>
</reference>
<dbReference type="InterPro" id="IPR031137">
    <property type="entry name" value="GRF"/>
</dbReference>
<organism evidence="9 10">
    <name type="scientific">Camelina sativa</name>
    <name type="common">False flax</name>
    <name type="synonym">Myagrum sativum</name>
    <dbReference type="NCBI Taxonomy" id="90675"/>
    <lineage>
        <taxon>Eukaryota</taxon>
        <taxon>Viridiplantae</taxon>
        <taxon>Streptophyta</taxon>
        <taxon>Embryophyta</taxon>
        <taxon>Tracheophyta</taxon>
        <taxon>Spermatophyta</taxon>
        <taxon>Magnoliopsida</taxon>
        <taxon>eudicotyledons</taxon>
        <taxon>Gunneridae</taxon>
        <taxon>Pentapetalae</taxon>
        <taxon>rosids</taxon>
        <taxon>malvids</taxon>
        <taxon>Brassicales</taxon>
        <taxon>Brassicaceae</taxon>
        <taxon>Camelineae</taxon>
        <taxon>Camelina</taxon>
    </lineage>
</organism>
<comment type="domain">
    <text evidence="5">The QLQ domain and WRC domain may be involved in protein-protein interaction and DNA-binding, respectively.</text>
</comment>
<dbReference type="SMART" id="SM00951">
    <property type="entry name" value="QLQ"/>
    <property type="match status" value="1"/>
</dbReference>
<gene>
    <name evidence="10" type="primary">LOC104704976</name>
</gene>
<protein>
    <recommendedName>
        <fullName evidence="5">Growth-regulating factor</fullName>
    </recommendedName>
</protein>
<dbReference type="Pfam" id="PF08879">
    <property type="entry name" value="WRC"/>
    <property type="match status" value="1"/>
</dbReference>
<feature type="short sequence motif" description="Bipartite nuclear localization signal" evidence="4">
    <location>
        <begin position="204"/>
        <end position="214"/>
    </location>
</feature>
<comment type="function">
    <text evidence="5">Transcription activator.</text>
</comment>
<dbReference type="PROSITE" id="PS51666">
    <property type="entry name" value="QLQ"/>
    <property type="match status" value="1"/>
</dbReference>
<comment type="subcellular location">
    <subcellularLocation>
        <location evidence="1 4 5">Nucleus</location>
    </subcellularLocation>
</comment>
<dbReference type="Pfam" id="PF08880">
    <property type="entry name" value="QLQ"/>
    <property type="match status" value="1"/>
</dbReference>
<proteinExistence type="inferred from homology"/>
<evidence type="ECO:0000259" key="7">
    <source>
        <dbReference type="PROSITE" id="PS51666"/>
    </source>
</evidence>
<evidence type="ECO:0000259" key="8">
    <source>
        <dbReference type="PROSITE" id="PS51667"/>
    </source>
</evidence>
<keyword evidence="5" id="KW-0805">Transcription regulation</keyword>
<dbReference type="PANTHER" id="PTHR31602">
    <property type="entry name" value="GROWTH-REGULATING FACTOR 5"/>
    <property type="match status" value="1"/>
</dbReference>
<comment type="similarity">
    <text evidence="2 5">Belongs to the GRF family.</text>
</comment>
<keyword evidence="5" id="KW-0010">Activator</keyword>
<dbReference type="GeneID" id="104704976"/>
<feature type="domain" description="WRC" evidence="8">
    <location>
        <begin position="199"/>
        <end position="243"/>
    </location>
</feature>
<feature type="domain" description="QLQ" evidence="7">
    <location>
        <begin position="136"/>
        <end position="171"/>
    </location>
</feature>
<keyword evidence="9" id="KW-1185">Reference proteome</keyword>
<keyword evidence="5" id="KW-0804">Transcription</keyword>
<evidence type="ECO:0000256" key="3">
    <source>
        <dbReference type="ARBA" id="ARBA00023242"/>
    </source>
</evidence>
<feature type="region of interest" description="Disordered" evidence="6">
    <location>
        <begin position="1"/>
        <end position="60"/>
    </location>
</feature>